<protein>
    <submittedName>
        <fullName evidence="2">Uncharacterized protein</fullName>
    </submittedName>
</protein>
<feature type="region of interest" description="Disordered" evidence="1">
    <location>
        <begin position="101"/>
        <end position="126"/>
    </location>
</feature>
<dbReference type="AlphaFoldDB" id="A0AAV7TXR3"/>
<proteinExistence type="predicted"/>
<gene>
    <name evidence="2" type="ORF">NDU88_006231</name>
</gene>
<accession>A0AAV7TXR3</accession>
<sequence length="126" mass="14206">MQSSSNISEEEETISVFPWDDEFYKAVDASIHKAVAEAIALIEQHLFRQVLDEDLRSQMPLVPQPLHAKHKFLGADQDAFAHLKKVFLAKTRTFLESMGSCDEMAPPHYSSPDMMGLEDSHGDSEE</sequence>
<dbReference type="EMBL" id="JANPWB010000006">
    <property type="protein sequence ID" value="KAJ1181020.1"/>
    <property type="molecule type" value="Genomic_DNA"/>
</dbReference>
<dbReference type="Proteomes" id="UP001066276">
    <property type="component" value="Chromosome 3_2"/>
</dbReference>
<reference evidence="2" key="1">
    <citation type="journal article" date="2022" name="bioRxiv">
        <title>Sequencing and chromosome-scale assembly of the giantPleurodeles waltlgenome.</title>
        <authorList>
            <person name="Brown T."/>
            <person name="Elewa A."/>
            <person name="Iarovenko S."/>
            <person name="Subramanian E."/>
            <person name="Araus A.J."/>
            <person name="Petzold A."/>
            <person name="Susuki M."/>
            <person name="Suzuki K.-i.T."/>
            <person name="Hayashi T."/>
            <person name="Toyoda A."/>
            <person name="Oliveira C."/>
            <person name="Osipova E."/>
            <person name="Leigh N.D."/>
            <person name="Simon A."/>
            <person name="Yun M.H."/>
        </authorList>
    </citation>
    <scope>NUCLEOTIDE SEQUENCE</scope>
    <source>
        <strain evidence="2">20211129_DDA</strain>
        <tissue evidence="2">Liver</tissue>
    </source>
</reference>
<evidence type="ECO:0000256" key="1">
    <source>
        <dbReference type="SAM" id="MobiDB-lite"/>
    </source>
</evidence>
<evidence type="ECO:0000313" key="2">
    <source>
        <dbReference type="EMBL" id="KAJ1181020.1"/>
    </source>
</evidence>
<organism evidence="2 3">
    <name type="scientific">Pleurodeles waltl</name>
    <name type="common">Iberian ribbed newt</name>
    <dbReference type="NCBI Taxonomy" id="8319"/>
    <lineage>
        <taxon>Eukaryota</taxon>
        <taxon>Metazoa</taxon>
        <taxon>Chordata</taxon>
        <taxon>Craniata</taxon>
        <taxon>Vertebrata</taxon>
        <taxon>Euteleostomi</taxon>
        <taxon>Amphibia</taxon>
        <taxon>Batrachia</taxon>
        <taxon>Caudata</taxon>
        <taxon>Salamandroidea</taxon>
        <taxon>Salamandridae</taxon>
        <taxon>Pleurodelinae</taxon>
        <taxon>Pleurodeles</taxon>
    </lineage>
</organism>
<name>A0AAV7TXR3_PLEWA</name>
<keyword evidence="3" id="KW-1185">Reference proteome</keyword>
<comment type="caution">
    <text evidence="2">The sequence shown here is derived from an EMBL/GenBank/DDBJ whole genome shotgun (WGS) entry which is preliminary data.</text>
</comment>
<evidence type="ECO:0000313" key="3">
    <source>
        <dbReference type="Proteomes" id="UP001066276"/>
    </source>
</evidence>